<keyword evidence="1" id="KW-0282">Flagellum</keyword>
<reference evidence="1 2" key="2">
    <citation type="submission" date="2019-01" db="EMBL/GenBank/DDBJ databases">
        <title>Motilimonas pumilus sp. nov., isolated from the gut of sea cucumber (Apostichopus japonicus).</title>
        <authorList>
            <person name="Wang F.-Q."/>
            <person name="Ren L.-H."/>
            <person name="Lin Y.-W."/>
            <person name="Sun G.-H."/>
            <person name="Du Z.-J."/>
            <person name="Zhao J.-X."/>
            <person name="Liu X.-J."/>
            <person name="Liu L.-J."/>
        </authorList>
    </citation>
    <scope>NUCLEOTIDE SEQUENCE [LARGE SCALE GENOMIC DNA]</scope>
    <source>
        <strain evidence="1 2">PLHSC7-2</strain>
    </source>
</reference>
<proteinExistence type="predicted"/>
<sequence length="91" mass="9512">MRVDSAFSAGVQGFQQAQQLASNSANNIARQTSNVSDGAQELGATAAPYRSEESLNTQLVNLNVAEQQAKSSAKVISAADEMLGSIIDIKV</sequence>
<evidence type="ECO:0000313" key="1">
    <source>
        <dbReference type="EMBL" id="RJG51581.1"/>
    </source>
</evidence>
<protein>
    <submittedName>
        <fullName evidence="1">Flagellar biosynthesis protein FlgE</fullName>
    </submittedName>
</protein>
<keyword evidence="2" id="KW-1185">Reference proteome</keyword>
<comment type="caution">
    <text evidence="1">The sequence shown here is derived from an EMBL/GenBank/DDBJ whole genome shotgun (WGS) entry which is preliminary data.</text>
</comment>
<dbReference type="OrthoDB" id="5588953at2"/>
<dbReference type="RefSeq" id="WP_119909105.1">
    <property type="nucleotide sequence ID" value="NZ_QZCH01000001.1"/>
</dbReference>
<reference evidence="1 2" key="1">
    <citation type="submission" date="2018-09" db="EMBL/GenBank/DDBJ databases">
        <authorList>
            <person name="Wang F."/>
        </authorList>
    </citation>
    <scope>NUCLEOTIDE SEQUENCE [LARGE SCALE GENOMIC DNA]</scope>
    <source>
        <strain evidence="1 2">PLHSC7-2</strain>
    </source>
</reference>
<dbReference type="EMBL" id="QZCH01000001">
    <property type="protein sequence ID" value="RJG51581.1"/>
    <property type="molecule type" value="Genomic_DNA"/>
</dbReference>
<keyword evidence="1" id="KW-0969">Cilium</keyword>
<gene>
    <name evidence="1" type="ORF">D1Z90_02305</name>
</gene>
<accession>A0A418YKS4</accession>
<keyword evidence="1" id="KW-0966">Cell projection</keyword>
<organism evidence="1 2">
    <name type="scientific">Motilimonas pumila</name>
    <dbReference type="NCBI Taxonomy" id="2303987"/>
    <lineage>
        <taxon>Bacteria</taxon>
        <taxon>Pseudomonadati</taxon>
        <taxon>Pseudomonadota</taxon>
        <taxon>Gammaproteobacteria</taxon>
        <taxon>Alteromonadales</taxon>
        <taxon>Alteromonadales genera incertae sedis</taxon>
        <taxon>Motilimonas</taxon>
    </lineage>
</organism>
<dbReference type="AlphaFoldDB" id="A0A418YKS4"/>
<dbReference type="Proteomes" id="UP000283255">
    <property type="component" value="Unassembled WGS sequence"/>
</dbReference>
<evidence type="ECO:0000313" key="2">
    <source>
        <dbReference type="Proteomes" id="UP000283255"/>
    </source>
</evidence>
<name>A0A418YKS4_9GAMM</name>